<dbReference type="Proteomes" id="UP000299102">
    <property type="component" value="Unassembled WGS sequence"/>
</dbReference>
<name>A0A4C1X7F8_EUMVA</name>
<comment type="caution">
    <text evidence="1">The sequence shown here is derived from an EMBL/GenBank/DDBJ whole genome shotgun (WGS) entry which is preliminary data.</text>
</comment>
<evidence type="ECO:0000313" key="1">
    <source>
        <dbReference type="EMBL" id="GBP58980.1"/>
    </source>
</evidence>
<protein>
    <submittedName>
        <fullName evidence="1">Uncharacterized protein</fullName>
    </submittedName>
</protein>
<dbReference type="AlphaFoldDB" id="A0A4C1X7F8"/>
<evidence type="ECO:0000313" key="2">
    <source>
        <dbReference type="Proteomes" id="UP000299102"/>
    </source>
</evidence>
<reference evidence="1 2" key="1">
    <citation type="journal article" date="2019" name="Commun. Biol.">
        <title>The bagworm genome reveals a unique fibroin gene that provides high tensile strength.</title>
        <authorList>
            <person name="Kono N."/>
            <person name="Nakamura H."/>
            <person name="Ohtoshi R."/>
            <person name="Tomita M."/>
            <person name="Numata K."/>
            <person name="Arakawa K."/>
        </authorList>
    </citation>
    <scope>NUCLEOTIDE SEQUENCE [LARGE SCALE GENOMIC DNA]</scope>
</reference>
<accession>A0A4C1X7F8</accession>
<proteinExistence type="predicted"/>
<gene>
    <name evidence="1" type="ORF">EVAR_14981_1</name>
</gene>
<keyword evidence="2" id="KW-1185">Reference proteome</keyword>
<dbReference type="EMBL" id="BGZK01000750">
    <property type="protein sequence ID" value="GBP58980.1"/>
    <property type="molecule type" value="Genomic_DNA"/>
</dbReference>
<sequence>MNNDLSFPAVVVQDPWSTFALDYYQANFPETEGRRVKHSCPALLVRDRRARSGEAGGARPPPFTAVFTTLNENSRGAASARFNRVSIITRSRRPGS</sequence>
<organism evidence="1 2">
    <name type="scientific">Eumeta variegata</name>
    <name type="common">Bagworm moth</name>
    <name type="synonym">Eumeta japonica</name>
    <dbReference type="NCBI Taxonomy" id="151549"/>
    <lineage>
        <taxon>Eukaryota</taxon>
        <taxon>Metazoa</taxon>
        <taxon>Ecdysozoa</taxon>
        <taxon>Arthropoda</taxon>
        <taxon>Hexapoda</taxon>
        <taxon>Insecta</taxon>
        <taxon>Pterygota</taxon>
        <taxon>Neoptera</taxon>
        <taxon>Endopterygota</taxon>
        <taxon>Lepidoptera</taxon>
        <taxon>Glossata</taxon>
        <taxon>Ditrysia</taxon>
        <taxon>Tineoidea</taxon>
        <taxon>Psychidae</taxon>
        <taxon>Oiketicinae</taxon>
        <taxon>Eumeta</taxon>
    </lineage>
</organism>